<dbReference type="Proteomes" id="UP000628448">
    <property type="component" value="Unassembled WGS sequence"/>
</dbReference>
<name>A0A931E3H5_9BACT</name>
<gene>
    <name evidence="2" type="ORF">I5907_00005</name>
</gene>
<comment type="caution">
    <text evidence="2">The sequence shown here is derived from an EMBL/GenBank/DDBJ whole genome shotgun (WGS) entry which is preliminary data.</text>
</comment>
<protein>
    <submittedName>
        <fullName evidence="2">Uncharacterized protein</fullName>
    </submittedName>
</protein>
<dbReference type="RefSeq" id="WP_196988701.1">
    <property type="nucleotide sequence ID" value="NZ_JADWYR010000001.1"/>
</dbReference>
<sequence length="64" mass="7205">MKKESLFIWAVIFLISGLSLIGWGVGKLFIRPCEGIMIGFGCGLTTSAIVLLRLFRRRDAFEKK</sequence>
<evidence type="ECO:0000313" key="3">
    <source>
        <dbReference type="Proteomes" id="UP000628448"/>
    </source>
</evidence>
<feature type="transmembrane region" description="Helical" evidence="1">
    <location>
        <begin position="7"/>
        <end position="30"/>
    </location>
</feature>
<proteinExistence type="predicted"/>
<keyword evidence="3" id="KW-1185">Reference proteome</keyword>
<evidence type="ECO:0000256" key="1">
    <source>
        <dbReference type="SAM" id="Phobius"/>
    </source>
</evidence>
<evidence type="ECO:0000313" key="2">
    <source>
        <dbReference type="EMBL" id="MBG9374600.1"/>
    </source>
</evidence>
<keyword evidence="1" id="KW-0812">Transmembrane</keyword>
<keyword evidence="1" id="KW-1133">Transmembrane helix</keyword>
<reference evidence="2" key="1">
    <citation type="submission" date="2020-11" db="EMBL/GenBank/DDBJ databases">
        <title>Bacterial whole genome sequence for Panacibacter sp. DH6.</title>
        <authorList>
            <person name="Le V."/>
            <person name="Ko S."/>
            <person name="Ahn C.-Y."/>
            <person name="Oh H.-M."/>
        </authorList>
    </citation>
    <scope>NUCLEOTIDE SEQUENCE</scope>
    <source>
        <strain evidence="2">DH6</strain>
    </source>
</reference>
<accession>A0A931E3H5</accession>
<dbReference type="AlphaFoldDB" id="A0A931E3H5"/>
<dbReference type="EMBL" id="JADWYR010000001">
    <property type="protein sequence ID" value="MBG9374600.1"/>
    <property type="molecule type" value="Genomic_DNA"/>
</dbReference>
<organism evidence="2 3">
    <name type="scientific">Panacibacter microcysteis</name>
    <dbReference type="NCBI Taxonomy" id="2793269"/>
    <lineage>
        <taxon>Bacteria</taxon>
        <taxon>Pseudomonadati</taxon>
        <taxon>Bacteroidota</taxon>
        <taxon>Chitinophagia</taxon>
        <taxon>Chitinophagales</taxon>
        <taxon>Chitinophagaceae</taxon>
        <taxon>Panacibacter</taxon>
    </lineage>
</organism>
<feature type="transmembrane region" description="Helical" evidence="1">
    <location>
        <begin position="36"/>
        <end position="55"/>
    </location>
</feature>
<keyword evidence="1" id="KW-0472">Membrane</keyword>